<dbReference type="EMBL" id="JAWZYT010001233">
    <property type="protein sequence ID" value="KAK4314225.1"/>
    <property type="molecule type" value="Genomic_DNA"/>
</dbReference>
<evidence type="ECO:0000313" key="1">
    <source>
        <dbReference type="EMBL" id="KAK4314225.1"/>
    </source>
</evidence>
<sequence>MSRWDEIIVALVLTSRGQVFDSMSWCDEGFRLPIDVSCNKCRLTSSHSLLIGQCSPRPIPSPVHSTSRPRTSYEHSPRVWGSLGCSWGYRFKRECLRMIAIVTNQVNTRFGVLVGWVKLGRSERVDTVPDKTQLMKTQLMCHQVRTATQKLS</sequence>
<dbReference type="AlphaFoldDB" id="A0AAE1UCL1"/>
<name>A0AAE1UCL1_9EUCA</name>
<accession>A0AAE1UCL1</accession>
<evidence type="ECO:0000313" key="2">
    <source>
        <dbReference type="Proteomes" id="UP001292094"/>
    </source>
</evidence>
<reference evidence="1" key="1">
    <citation type="submission" date="2023-11" db="EMBL/GenBank/DDBJ databases">
        <title>Genome assemblies of two species of porcelain crab, Petrolisthes cinctipes and Petrolisthes manimaculis (Anomura: Porcellanidae).</title>
        <authorList>
            <person name="Angst P."/>
        </authorList>
    </citation>
    <scope>NUCLEOTIDE SEQUENCE</scope>
    <source>
        <strain evidence="1">PB745_02</strain>
        <tissue evidence="1">Gill</tissue>
    </source>
</reference>
<proteinExistence type="predicted"/>
<comment type="caution">
    <text evidence="1">The sequence shown here is derived from an EMBL/GenBank/DDBJ whole genome shotgun (WGS) entry which is preliminary data.</text>
</comment>
<keyword evidence="2" id="KW-1185">Reference proteome</keyword>
<organism evidence="1 2">
    <name type="scientific">Petrolisthes manimaculis</name>
    <dbReference type="NCBI Taxonomy" id="1843537"/>
    <lineage>
        <taxon>Eukaryota</taxon>
        <taxon>Metazoa</taxon>
        <taxon>Ecdysozoa</taxon>
        <taxon>Arthropoda</taxon>
        <taxon>Crustacea</taxon>
        <taxon>Multicrustacea</taxon>
        <taxon>Malacostraca</taxon>
        <taxon>Eumalacostraca</taxon>
        <taxon>Eucarida</taxon>
        <taxon>Decapoda</taxon>
        <taxon>Pleocyemata</taxon>
        <taxon>Anomura</taxon>
        <taxon>Galatheoidea</taxon>
        <taxon>Porcellanidae</taxon>
        <taxon>Petrolisthes</taxon>
    </lineage>
</organism>
<protein>
    <submittedName>
        <fullName evidence="1">Uncharacterized protein</fullName>
    </submittedName>
</protein>
<dbReference type="Proteomes" id="UP001292094">
    <property type="component" value="Unassembled WGS sequence"/>
</dbReference>
<gene>
    <name evidence="1" type="ORF">Pmani_014468</name>
</gene>